<accession>A0A9Q1EH07</accession>
<dbReference type="EMBL" id="JAINUF010000017">
    <property type="protein sequence ID" value="KAJ8338674.1"/>
    <property type="molecule type" value="Genomic_DNA"/>
</dbReference>
<dbReference type="Proteomes" id="UP001152622">
    <property type="component" value="Chromosome 17"/>
</dbReference>
<dbReference type="AlphaFoldDB" id="A0A9Q1EH07"/>
<evidence type="ECO:0000313" key="3">
    <source>
        <dbReference type="Proteomes" id="UP001152622"/>
    </source>
</evidence>
<evidence type="ECO:0000313" key="2">
    <source>
        <dbReference type="EMBL" id="KAJ8338674.1"/>
    </source>
</evidence>
<gene>
    <name evidence="2" type="ORF">SKAU_G00354600</name>
</gene>
<name>A0A9Q1EH07_SYNKA</name>
<organism evidence="2 3">
    <name type="scientific">Synaphobranchus kaupii</name>
    <name type="common">Kaup's arrowtooth eel</name>
    <dbReference type="NCBI Taxonomy" id="118154"/>
    <lineage>
        <taxon>Eukaryota</taxon>
        <taxon>Metazoa</taxon>
        <taxon>Chordata</taxon>
        <taxon>Craniata</taxon>
        <taxon>Vertebrata</taxon>
        <taxon>Euteleostomi</taxon>
        <taxon>Actinopterygii</taxon>
        <taxon>Neopterygii</taxon>
        <taxon>Teleostei</taxon>
        <taxon>Anguilliformes</taxon>
        <taxon>Synaphobranchidae</taxon>
        <taxon>Synaphobranchus</taxon>
    </lineage>
</organism>
<reference evidence="2" key="1">
    <citation type="journal article" date="2023" name="Science">
        <title>Genome structures resolve the early diversification of teleost fishes.</title>
        <authorList>
            <person name="Parey E."/>
            <person name="Louis A."/>
            <person name="Montfort J."/>
            <person name="Bouchez O."/>
            <person name="Roques C."/>
            <person name="Iampietro C."/>
            <person name="Lluch J."/>
            <person name="Castinel A."/>
            <person name="Donnadieu C."/>
            <person name="Desvignes T."/>
            <person name="Floi Bucao C."/>
            <person name="Jouanno E."/>
            <person name="Wen M."/>
            <person name="Mejri S."/>
            <person name="Dirks R."/>
            <person name="Jansen H."/>
            <person name="Henkel C."/>
            <person name="Chen W.J."/>
            <person name="Zahm M."/>
            <person name="Cabau C."/>
            <person name="Klopp C."/>
            <person name="Thompson A.W."/>
            <person name="Robinson-Rechavi M."/>
            <person name="Braasch I."/>
            <person name="Lecointre G."/>
            <person name="Bobe J."/>
            <person name="Postlethwait J.H."/>
            <person name="Berthelot C."/>
            <person name="Roest Crollius H."/>
            <person name="Guiguen Y."/>
        </authorList>
    </citation>
    <scope>NUCLEOTIDE SEQUENCE</scope>
    <source>
        <strain evidence="2">WJC10195</strain>
    </source>
</reference>
<evidence type="ECO:0000256" key="1">
    <source>
        <dbReference type="SAM" id="MobiDB-lite"/>
    </source>
</evidence>
<feature type="region of interest" description="Disordered" evidence="1">
    <location>
        <begin position="23"/>
        <end position="42"/>
    </location>
</feature>
<keyword evidence="3" id="KW-1185">Reference proteome</keyword>
<comment type="caution">
    <text evidence="2">The sequence shown here is derived from an EMBL/GenBank/DDBJ whole genome shotgun (WGS) entry which is preliminary data.</text>
</comment>
<proteinExistence type="predicted"/>
<sequence>MELTHDPPCRMTATVGISPLWSKRPANIRAPPRRLYGPPRPRPPHCGFAEAGSQRTRVCVRHCVYDSAVTLIHININTPTVQLGRVVQT</sequence>
<protein>
    <submittedName>
        <fullName evidence="2">Uncharacterized protein</fullName>
    </submittedName>
</protein>